<sequence>MGKMGNKKIDEQIFIKNGYLFEALLEVEENGISMIKALQLDLANLVSNNIIEIPSEEVKLYSLKDSGELQLFVGLENWRRQYISFVPFFRRRAA</sequence>
<reference evidence="2" key="1">
    <citation type="submission" date="2011-04" db="EMBL/GenBank/DDBJ databases">
        <title>The complete genome of Treponema brennaborense DSM 12168.</title>
        <authorList>
            <person name="Lucas S."/>
            <person name="Han J."/>
            <person name="Lapidus A."/>
            <person name="Bruce D."/>
            <person name="Goodwin L."/>
            <person name="Pitluck S."/>
            <person name="Peters L."/>
            <person name="Kyrpides N."/>
            <person name="Mavromatis K."/>
            <person name="Ivanova N."/>
            <person name="Mikhailova N."/>
            <person name="Pagani I."/>
            <person name="Teshima H."/>
            <person name="Detter J.C."/>
            <person name="Tapia R."/>
            <person name="Han C."/>
            <person name="Land M."/>
            <person name="Hauser L."/>
            <person name="Markowitz V."/>
            <person name="Cheng J.-F."/>
            <person name="Hugenholtz P."/>
            <person name="Woyke T."/>
            <person name="Wu D."/>
            <person name="Gronow S."/>
            <person name="Wellnitz S."/>
            <person name="Brambilla E."/>
            <person name="Klenk H.-P."/>
            <person name="Eisen J.A."/>
        </authorList>
    </citation>
    <scope>NUCLEOTIDE SEQUENCE [LARGE SCALE GENOMIC DNA]</scope>
    <source>
        <strain evidence="2">DSM 12168 / CIP 105900 / DD5/3</strain>
    </source>
</reference>
<gene>
    <name evidence="1" type="ordered locus">Trebr_1633</name>
</gene>
<evidence type="ECO:0000313" key="1">
    <source>
        <dbReference type="EMBL" id="AEE17056.1"/>
    </source>
</evidence>
<proteinExistence type="predicted"/>
<dbReference type="STRING" id="906968.Trebr_1633"/>
<name>F4LPR0_TREBD</name>
<dbReference type="Proteomes" id="UP000006546">
    <property type="component" value="Chromosome"/>
</dbReference>
<evidence type="ECO:0000313" key="2">
    <source>
        <dbReference type="Proteomes" id="UP000006546"/>
    </source>
</evidence>
<organism evidence="1 2">
    <name type="scientific">Treponema brennaborense (strain DSM 12168 / CIP 105900 / DD5/3)</name>
    <dbReference type="NCBI Taxonomy" id="906968"/>
    <lineage>
        <taxon>Bacteria</taxon>
        <taxon>Pseudomonadati</taxon>
        <taxon>Spirochaetota</taxon>
        <taxon>Spirochaetia</taxon>
        <taxon>Spirochaetales</taxon>
        <taxon>Treponemataceae</taxon>
        <taxon>Treponema</taxon>
    </lineage>
</organism>
<dbReference type="EMBL" id="CP002696">
    <property type="protein sequence ID" value="AEE17056.1"/>
    <property type="molecule type" value="Genomic_DNA"/>
</dbReference>
<keyword evidence="2" id="KW-1185">Reference proteome</keyword>
<dbReference type="KEGG" id="tbe:Trebr_1633"/>
<dbReference type="HOGENOM" id="CLU_2385239_0_0_12"/>
<dbReference type="AlphaFoldDB" id="F4LPR0"/>
<accession>F4LPR0</accession>
<protein>
    <submittedName>
        <fullName evidence="1">Uncharacterized protein</fullName>
    </submittedName>
</protein>